<evidence type="ECO:0000313" key="2">
    <source>
        <dbReference type="Proteomes" id="UP000308600"/>
    </source>
</evidence>
<proteinExistence type="predicted"/>
<protein>
    <submittedName>
        <fullName evidence="1">Uncharacterized protein</fullName>
    </submittedName>
</protein>
<name>A0ACD3B305_9AGAR</name>
<dbReference type="Proteomes" id="UP000308600">
    <property type="component" value="Unassembled WGS sequence"/>
</dbReference>
<dbReference type="EMBL" id="ML208288">
    <property type="protein sequence ID" value="TFK72185.1"/>
    <property type="molecule type" value="Genomic_DNA"/>
</dbReference>
<keyword evidence="2" id="KW-1185">Reference proteome</keyword>
<evidence type="ECO:0000313" key="1">
    <source>
        <dbReference type="EMBL" id="TFK72185.1"/>
    </source>
</evidence>
<sequence length="1217" mass="135387">MSTTLPLFWHLSSASKKERIDASVKLISALEQFQAQFIPPSQAANGHEGATKSEDEEEDDEDDQPSGKGDGLELLNAQDVSYSIRRLIRGLASPRESSRLGFAVALTELLSRIHTVTCSQVITLIVDGTKTQGSMTGQEERDMLFARLFGLTSVIKSGLVAREGSLPTSGSTAADVSTSESFRETVIELVALGEKKSWLRESAWWTILLALDALNGSEMSWRHAAVDAVLEVLFVENKEWSPEKVALTLKLQATYPEKEWKKFTSPAFKNPNLLSGASSQTMARILKDSSHDEGEDKSIPKAAAASWKPQLHFVWDVILDVTLPIAEGSEKRIAVFQEFYKVVVDESLFSASSSQQKKYWGFQVFSRALKRVDQESMPMLFTKNFMRSWINHLSNPDRYLHKIAKQMVTEVQSFVQSNPHLGFALILQLTGLNGSRQFDKLTKTKTVENVLSSMTPEGIEEYINYLLQQVNEPEDSEQQDVQSISARRTWVIEQFGALIRNTAIPKNDEWIKMILDWLVVNGLFIVKKKSSKSSVKALHTVPNPQFSDDLRQSCRSRLLMSLADLASQTTTVQAGEKTTKSLGVASDGEFWISKVLDTIQLIEQDTKHISSVTDADEEETALRTKARIVAIRLRGIPEEQETAKGVELLLLAIVLQHHCAGEDDEIDLGVLESCIGAAERMYPEGKKTKKAKKSIDQEVAPEPVDVIVDTIIGFLEKSTAYLRTVGNQVFTLVSSRAVESTIDLILSQLERRNPAELAMDEDDDDEGDAEDADAAEAGEGENASEDASEDASEEEEENEDGEDSGEETDPNEPVDDELRKKIEQALRINGADAGSDDSEDEEDLMDDDQMMAIDEQLAAAFRSRVNEKRSGKGTDAQRQATHFKNRVLDLVDIFLRKQSTSPLVLRFINSLIDLISQSGSDEQQLSDKAKGIIRSRIGKSKDFPTNLTAEEVTELSEALHTRARRIHSPELLSLVSQCCIYLAKVLQGLNEEEIALRHYRESLQDFLTRKNSSLNPGFFLDFFKRSSNSAWSLRRDLLDLASKAVNAYRQCQAYQMLENIVSQLSSLSPSSDEITDFMSTLQKDILQTINDACDEKQSFTSAQLKDLLKIALSAVRQTQRVGAKHSISTKTWDATLWTSSKAKLAQSSRFKESTGLHKMCEQVVRASSQLSKGTSEGPSQPPAKRKADQVDVDEGDATVKEGNKTKRKKPKKDKSSS</sequence>
<accession>A0ACD3B305</accession>
<reference evidence="1 2" key="1">
    <citation type="journal article" date="2019" name="Nat. Ecol. Evol.">
        <title>Megaphylogeny resolves global patterns of mushroom evolution.</title>
        <authorList>
            <person name="Varga T."/>
            <person name="Krizsan K."/>
            <person name="Foldi C."/>
            <person name="Dima B."/>
            <person name="Sanchez-Garcia M."/>
            <person name="Sanchez-Ramirez S."/>
            <person name="Szollosi G.J."/>
            <person name="Szarkandi J.G."/>
            <person name="Papp V."/>
            <person name="Albert L."/>
            <person name="Andreopoulos W."/>
            <person name="Angelini C."/>
            <person name="Antonin V."/>
            <person name="Barry K.W."/>
            <person name="Bougher N.L."/>
            <person name="Buchanan P."/>
            <person name="Buyck B."/>
            <person name="Bense V."/>
            <person name="Catcheside P."/>
            <person name="Chovatia M."/>
            <person name="Cooper J."/>
            <person name="Damon W."/>
            <person name="Desjardin D."/>
            <person name="Finy P."/>
            <person name="Geml J."/>
            <person name="Haridas S."/>
            <person name="Hughes K."/>
            <person name="Justo A."/>
            <person name="Karasinski D."/>
            <person name="Kautmanova I."/>
            <person name="Kiss B."/>
            <person name="Kocsube S."/>
            <person name="Kotiranta H."/>
            <person name="LaButti K.M."/>
            <person name="Lechner B.E."/>
            <person name="Liimatainen K."/>
            <person name="Lipzen A."/>
            <person name="Lukacs Z."/>
            <person name="Mihaltcheva S."/>
            <person name="Morgado L.N."/>
            <person name="Niskanen T."/>
            <person name="Noordeloos M.E."/>
            <person name="Ohm R.A."/>
            <person name="Ortiz-Santana B."/>
            <person name="Ovrebo C."/>
            <person name="Racz N."/>
            <person name="Riley R."/>
            <person name="Savchenko A."/>
            <person name="Shiryaev A."/>
            <person name="Soop K."/>
            <person name="Spirin V."/>
            <person name="Szebenyi C."/>
            <person name="Tomsovsky M."/>
            <person name="Tulloss R.E."/>
            <person name="Uehling J."/>
            <person name="Grigoriev I.V."/>
            <person name="Vagvolgyi C."/>
            <person name="Papp T."/>
            <person name="Martin F.M."/>
            <person name="Miettinen O."/>
            <person name="Hibbett D.S."/>
            <person name="Nagy L.G."/>
        </authorList>
    </citation>
    <scope>NUCLEOTIDE SEQUENCE [LARGE SCALE GENOMIC DNA]</scope>
    <source>
        <strain evidence="1 2">NL-1719</strain>
    </source>
</reference>
<organism evidence="1 2">
    <name type="scientific">Pluteus cervinus</name>
    <dbReference type="NCBI Taxonomy" id="181527"/>
    <lineage>
        <taxon>Eukaryota</taxon>
        <taxon>Fungi</taxon>
        <taxon>Dikarya</taxon>
        <taxon>Basidiomycota</taxon>
        <taxon>Agaricomycotina</taxon>
        <taxon>Agaricomycetes</taxon>
        <taxon>Agaricomycetidae</taxon>
        <taxon>Agaricales</taxon>
        <taxon>Pluteineae</taxon>
        <taxon>Pluteaceae</taxon>
        <taxon>Pluteus</taxon>
    </lineage>
</organism>
<gene>
    <name evidence="1" type="ORF">BDN72DRAFT_792794</name>
</gene>